<organism evidence="1 2">
    <name type="scientific">Ovis ammon polii</name>
    <dbReference type="NCBI Taxonomy" id="230172"/>
    <lineage>
        <taxon>Eukaryota</taxon>
        <taxon>Metazoa</taxon>
        <taxon>Chordata</taxon>
        <taxon>Craniata</taxon>
        <taxon>Vertebrata</taxon>
        <taxon>Euteleostomi</taxon>
        <taxon>Mammalia</taxon>
        <taxon>Eutheria</taxon>
        <taxon>Laurasiatheria</taxon>
        <taxon>Artiodactyla</taxon>
        <taxon>Ruminantia</taxon>
        <taxon>Pecora</taxon>
        <taxon>Bovidae</taxon>
        <taxon>Caprinae</taxon>
        <taxon>Ovis</taxon>
    </lineage>
</organism>
<proteinExistence type="predicted"/>
<gene>
    <name evidence="1" type="ORF">MG293_000900</name>
</gene>
<dbReference type="EMBL" id="JAKZEL010000001">
    <property type="protein sequence ID" value="KAI4548570.1"/>
    <property type="molecule type" value="Genomic_DNA"/>
</dbReference>
<evidence type="ECO:0000313" key="2">
    <source>
        <dbReference type="Proteomes" id="UP001214576"/>
    </source>
</evidence>
<accession>A0AAD4UR36</accession>
<dbReference type="Proteomes" id="UP001214576">
    <property type="component" value="Unassembled WGS sequence"/>
</dbReference>
<name>A0AAD4UR36_OVIAM</name>
<evidence type="ECO:0000313" key="1">
    <source>
        <dbReference type="EMBL" id="KAI4548570.1"/>
    </source>
</evidence>
<sequence>MRLLLDFCSVTTAPKDSPHPQCTKKICESSVKRDVENIISRYVCILRKHESESHSDVPDSLQLHGLHSPWNTPGQNSGVGSLSLLQGIIPTEESNSDFPHYWQILYQLSYKDYPEFFPGEGNGTPLQYSCLENPMDGRAWWAAVHGILKRRTRLSDFTFTFHFHAL</sequence>
<comment type="caution">
    <text evidence="1">The sequence shown here is derived from an EMBL/GenBank/DDBJ whole genome shotgun (WGS) entry which is preliminary data.</text>
</comment>
<reference evidence="1" key="1">
    <citation type="submission" date="2022-03" db="EMBL/GenBank/DDBJ databases">
        <title>Genomic analyses of argali, domestic sheep and their hybrids provide insights into chromosomal evolution, heterosis and genetic basis of agronomic traits.</title>
        <authorList>
            <person name="Li M."/>
        </authorList>
    </citation>
    <scope>NUCLEOTIDE SEQUENCE</scope>
    <source>
        <strain evidence="1">CAU-MHL-2022a</strain>
        <tissue evidence="1">Skin</tissue>
    </source>
</reference>
<dbReference type="AlphaFoldDB" id="A0AAD4UR36"/>
<protein>
    <submittedName>
        <fullName evidence="1">Uncharacterized protein</fullName>
    </submittedName>
</protein>
<keyword evidence="2" id="KW-1185">Reference proteome</keyword>